<protein>
    <submittedName>
        <fullName evidence="2">Uncharacterized protein</fullName>
    </submittedName>
</protein>
<name>A0A0M6WGG1_9FIRM</name>
<evidence type="ECO:0000256" key="1">
    <source>
        <dbReference type="SAM" id="Phobius"/>
    </source>
</evidence>
<dbReference type="OrthoDB" id="1829094at2"/>
<evidence type="ECO:0000313" key="3">
    <source>
        <dbReference type="Proteomes" id="UP000049828"/>
    </source>
</evidence>
<feature type="transmembrane region" description="Helical" evidence="1">
    <location>
        <begin position="73"/>
        <end position="91"/>
    </location>
</feature>
<accession>A0A0M6WGG1</accession>
<reference evidence="3" key="1">
    <citation type="submission" date="2015-05" db="EMBL/GenBank/DDBJ databases">
        <authorList>
            <consortium name="Pathogen Informatics"/>
        </authorList>
    </citation>
    <scope>NUCLEOTIDE SEQUENCE [LARGE SCALE GENOMIC DNA]</scope>
    <source>
        <strain evidence="3">L1-83</strain>
    </source>
</reference>
<feature type="transmembrane region" description="Helical" evidence="1">
    <location>
        <begin position="103"/>
        <end position="123"/>
    </location>
</feature>
<keyword evidence="1" id="KW-0472">Membrane</keyword>
<keyword evidence="1" id="KW-1133">Transmembrane helix</keyword>
<keyword evidence="1" id="KW-0812">Transmembrane</keyword>
<gene>
    <name evidence="2" type="ORF">RIL183_15821</name>
</gene>
<proteinExistence type="predicted"/>
<feature type="transmembrane region" description="Helical" evidence="1">
    <location>
        <begin position="40"/>
        <end position="61"/>
    </location>
</feature>
<feature type="transmembrane region" description="Helical" evidence="1">
    <location>
        <begin position="14"/>
        <end position="33"/>
    </location>
</feature>
<organism evidence="2 3">
    <name type="scientific">Roseburia inulinivorans</name>
    <dbReference type="NCBI Taxonomy" id="360807"/>
    <lineage>
        <taxon>Bacteria</taxon>
        <taxon>Bacillati</taxon>
        <taxon>Bacillota</taxon>
        <taxon>Clostridia</taxon>
        <taxon>Lachnospirales</taxon>
        <taxon>Lachnospiraceae</taxon>
        <taxon>Roseburia</taxon>
    </lineage>
</organism>
<dbReference type="RefSeq" id="WP_021923475.1">
    <property type="nucleotide sequence ID" value="NZ_CVRS01000059.1"/>
</dbReference>
<sequence>MDGVNRVWKVVQQYNGQSIIPIIILIGILFLVVREKKNTNYLIVYLGVLLLTFNEVTYYLIRKLGEGMTYYRFLWMIPMVIISAYVIMKLFEMIDSRKRKVFAAGICALCFAMTSGISMQQFFQFPENIYQMPQNTVDVCDIIEKDRQEKSPVTVLADNSIMYGIREYNANIQKVMEGDDGYLWNMLESNNCDVSGFLGKVIISQANIDYIVIPKGNNASAAMLMSAGSSYIGNSQDYAVYRTNYDVIAQTVYDKYYSGAFQSDISTYYDEDVDIPEVTDGGREYVYYPDNHVAFVDRETQEYTHYFQQNKEIQMVEENEYILCAVDDSKGTVSKDTLEKMQKITDSGKEIILFLKKPIYQENIQAENREEMLGENSNHTDAVTEAFIDLVKAENSHIAAVFSMGIGEYNKHMLNDKIWQCICGTEDNNQGTVIRIR</sequence>
<dbReference type="AlphaFoldDB" id="A0A0M6WGG1"/>
<evidence type="ECO:0000313" key="2">
    <source>
        <dbReference type="EMBL" id="CRL35010.1"/>
    </source>
</evidence>
<keyword evidence="3" id="KW-1185">Reference proteome</keyword>
<dbReference type="EMBL" id="CVRS01000059">
    <property type="protein sequence ID" value="CRL35010.1"/>
    <property type="molecule type" value="Genomic_DNA"/>
</dbReference>
<dbReference type="Proteomes" id="UP000049828">
    <property type="component" value="Unassembled WGS sequence"/>
</dbReference>